<comment type="similarity">
    <text evidence="2">Belongs to the bacterial solute-binding protein SsuA/TauA family.</text>
</comment>
<dbReference type="GO" id="GO:0042918">
    <property type="term" value="P:alkanesulfonate transmembrane transport"/>
    <property type="evidence" value="ECO:0007669"/>
    <property type="project" value="TreeGrafter"/>
</dbReference>
<dbReference type="AlphaFoldDB" id="A0A450SDZ6"/>
<evidence type="ECO:0000256" key="1">
    <source>
        <dbReference type="ARBA" id="ARBA00004418"/>
    </source>
</evidence>
<accession>A0A450SDZ6</accession>
<gene>
    <name evidence="5" type="ORF">BECKDK2373B_GA0170837_103024</name>
</gene>
<evidence type="ECO:0000259" key="4">
    <source>
        <dbReference type="Pfam" id="PF09084"/>
    </source>
</evidence>
<protein>
    <submittedName>
        <fullName evidence="5">Taurine transport system substrate-binding protein</fullName>
    </submittedName>
</protein>
<evidence type="ECO:0000256" key="2">
    <source>
        <dbReference type="ARBA" id="ARBA00010742"/>
    </source>
</evidence>
<reference evidence="5" key="1">
    <citation type="submission" date="2019-02" db="EMBL/GenBank/DDBJ databases">
        <authorList>
            <person name="Gruber-Vodicka R. H."/>
            <person name="Seah K. B. B."/>
        </authorList>
    </citation>
    <scope>NUCLEOTIDE SEQUENCE</scope>
    <source>
        <strain evidence="5">BECK_DK47</strain>
    </source>
</reference>
<keyword evidence="3" id="KW-0732">Signal</keyword>
<dbReference type="EMBL" id="CAADEX010000030">
    <property type="protein sequence ID" value="VFJ50756.1"/>
    <property type="molecule type" value="Genomic_DNA"/>
</dbReference>
<dbReference type="PANTHER" id="PTHR30024:SF47">
    <property type="entry name" value="TAURINE-BINDING PERIPLASMIC PROTEIN"/>
    <property type="match status" value="1"/>
</dbReference>
<evidence type="ECO:0000313" key="5">
    <source>
        <dbReference type="EMBL" id="VFJ50756.1"/>
    </source>
</evidence>
<comment type="subcellular location">
    <subcellularLocation>
        <location evidence="1">Periplasm</location>
    </subcellularLocation>
</comment>
<dbReference type="Gene3D" id="3.40.190.10">
    <property type="entry name" value="Periplasmic binding protein-like II"/>
    <property type="match status" value="2"/>
</dbReference>
<proteinExistence type="inferred from homology"/>
<organism evidence="5">
    <name type="scientific">Candidatus Kentrum sp. DK</name>
    <dbReference type="NCBI Taxonomy" id="2126562"/>
    <lineage>
        <taxon>Bacteria</taxon>
        <taxon>Pseudomonadati</taxon>
        <taxon>Pseudomonadota</taxon>
        <taxon>Gammaproteobacteria</taxon>
        <taxon>Candidatus Kentrum</taxon>
    </lineage>
</organism>
<dbReference type="SUPFAM" id="SSF53850">
    <property type="entry name" value="Periplasmic binding protein-like II"/>
    <property type="match status" value="1"/>
</dbReference>
<dbReference type="Pfam" id="PF09084">
    <property type="entry name" value="NMT1"/>
    <property type="match status" value="1"/>
</dbReference>
<name>A0A450SDZ6_9GAMM</name>
<dbReference type="GO" id="GO:0042597">
    <property type="term" value="C:periplasmic space"/>
    <property type="evidence" value="ECO:0007669"/>
    <property type="project" value="UniProtKB-SubCell"/>
</dbReference>
<sequence length="341" mass="36460">MIIRKRLTSLLGLTALTVMGLYAGWGATAMAGDARAITVAYFQEWPTPNQFAQAKKLYEKALGVDVNWRAFDAGTAMSVAMASGDVQIAFSQGIPPFVVAASAGQDLQIVDVAVSYAENENCVVRASLEIDKTNPQDLEGKKAGVPLGTAAHYGFLKQMAHFGVDVSTMTIVDMAPPDGAAAFANGNLDMVCGWGGALRRMKNHGNVLLSGAEKEALGIHVFDATTVPAAWARENADLLARFLKVTADMNARFATPGGMKTMLPVIARAAGMEQDPARATLAGFRFPTIEEQLGPQWLGGETQSFLKEVADFLVEQGAIDKARESYESAVDTRYLEMASKM</sequence>
<dbReference type="InterPro" id="IPR015168">
    <property type="entry name" value="SsuA/THI5"/>
</dbReference>
<evidence type="ECO:0000256" key="3">
    <source>
        <dbReference type="ARBA" id="ARBA00022729"/>
    </source>
</evidence>
<dbReference type="PANTHER" id="PTHR30024">
    <property type="entry name" value="ALIPHATIC SULFONATES-BINDING PROTEIN-RELATED"/>
    <property type="match status" value="1"/>
</dbReference>
<feature type="domain" description="SsuA/THI5-like" evidence="4">
    <location>
        <begin position="52"/>
        <end position="247"/>
    </location>
</feature>